<reference evidence="2" key="1">
    <citation type="submission" date="2016-10" db="EMBL/GenBank/DDBJ databases">
        <authorList>
            <person name="Varghese N."/>
            <person name="Submissions S."/>
        </authorList>
    </citation>
    <scope>NUCLEOTIDE SEQUENCE [LARGE SCALE GENOMIC DNA]</scope>
    <source>
        <strain evidence="2">Gh-67</strain>
    </source>
</reference>
<name>A0A1G8B821_9SPHI</name>
<protein>
    <submittedName>
        <fullName evidence="1">Uncharacterized protein</fullName>
    </submittedName>
</protein>
<accession>A0A1G8B821</accession>
<gene>
    <name evidence="1" type="ORF">SAMN05192573_108129</name>
</gene>
<evidence type="ECO:0000313" key="2">
    <source>
        <dbReference type="Proteomes" id="UP000199705"/>
    </source>
</evidence>
<organism evidence="1 2">
    <name type="scientific">Mucilaginibacter gossypii</name>
    <dbReference type="NCBI Taxonomy" id="551996"/>
    <lineage>
        <taxon>Bacteria</taxon>
        <taxon>Pseudomonadati</taxon>
        <taxon>Bacteroidota</taxon>
        <taxon>Sphingobacteriia</taxon>
        <taxon>Sphingobacteriales</taxon>
        <taxon>Sphingobacteriaceae</taxon>
        <taxon>Mucilaginibacter</taxon>
    </lineage>
</organism>
<sequence length="207" mass="23844">MDETSLATPDFTSEYTKLVPEILERVQSLYGKKAKKWEFNEICYEPDGPYLSYPESNTSAYPIEFKVNITLQSGAKSNYDEGIFQISHEVIHLLSPTGDNETNNLEEGLAVYFSKIYTEEKTNNLKIFHTPTPFTGYLYAYNMVSELLIGDKDAVLKVRTIKKKFDKIKKKHFKKAEVVADKNLIKGLLERFERIRPGEDKPDENAR</sequence>
<evidence type="ECO:0000313" key="1">
    <source>
        <dbReference type="EMBL" id="SDH29318.1"/>
    </source>
</evidence>
<proteinExistence type="predicted"/>
<dbReference type="AlphaFoldDB" id="A0A1G8B821"/>
<keyword evidence="2" id="KW-1185">Reference proteome</keyword>
<dbReference type="Proteomes" id="UP000199705">
    <property type="component" value="Unassembled WGS sequence"/>
</dbReference>
<dbReference type="EMBL" id="FNCG01000008">
    <property type="protein sequence ID" value="SDH29318.1"/>
    <property type="molecule type" value="Genomic_DNA"/>
</dbReference>
<dbReference type="RefSeq" id="WP_091169404.1">
    <property type="nucleotide sequence ID" value="NZ_FNCG01000008.1"/>
</dbReference>